<keyword evidence="2" id="KW-1133">Transmembrane helix</keyword>
<evidence type="ECO:0000256" key="2">
    <source>
        <dbReference type="SAM" id="Phobius"/>
    </source>
</evidence>
<dbReference type="EMBL" id="FPBD01000003">
    <property type="protein sequence ID" value="SFT74650.1"/>
    <property type="molecule type" value="Genomic_DNA"/>
</dbReference>
<keyword evidence="2" id="KW-0812">Transmembrane</keyword>
<dbReference type="RefSeq" id="WP_054785603.1">
    <property type="nucleotide sequence ID" value="NZ_FPBD01000003.1"/>
</dbReference>
<dbReference type="PANTHER" id="PTHR33219">
    <property type="entry name" value="YLMG HOMOLOG PROTEIN 2, CHLOROPLASTIC"/>
    <property type="match status" value="1"/>
</dbReference>
<sequence>MRAILDVVFIILNLYTWVIIANVIFSWLYAFNVVNSHNQFIAMIGQTLYNLTEPLLRPIRRVLPAMGGLDLSPIVLLLGIFLIERVIGLYIYPYVF</sequence>
<feature type="transmembrane region" description="Helical" evidence="2">
    <location>
        <begin position="71"/>
        <end position="92"/>
    </location>
</feature>
<feature type="transmembrane region" description="Helical" evidence="2">
    <location>
        <begin position="7"/>
        <end position="30"/>
    </location>
</feature>
<dbReference type="PANTHER" id="PTHR33219:SF14">
    <property type="entry name" value="PROTEIN COFACTOR ASSEMBLY OF COMPLEX C SUBUNIT B CCB3, CHLOROPLASTIC-RELATED"/>
    <property type="match status" value="1"/>
</dbReference>
<comment type="similarity">
    <text evidence="1">Belongs to the YggT family.</text>
</comment>
<dbReference type="GO" id="GO:0016020">
    <property type="term" value="C:membrane"/>
    <property type="evidence" value="ECO:0007669"/>
    <property type="project" value="InterPro"/>
</dbReference>
<protein>
    <submittedName>
        <fullName evidence="3">YggT family protein</fullName>
    </submittedName>
</protein>
<gene>
    <name evidence="3" type="ORF">SAMN05444141_10394</name>
</gene>
<dbReference type="AlphaFoldDB" id="A0A1I7AIE5"/>
<evidence type="ECO:0000313" key="4">
    <source>
        <dbReference type="Proteomes" id="UP000183371"/>
    </source>
</evidence>
<dbReference type="Proteomes" id="UP000183371">
    <property type="component" value="Unassembled WGS sequence"/>
</dbReference>
<dbReference type="Pfam" id="PF02325">
    <property type="entry name" value="CCB3_YggT"/>
    <property type="match status" value="1"/>
</dbReference>
<accession>A0A1I7AIE5</accession>
<proteinExistence type="inferred from homology"/>
<reference evidence="4" key="1">
    <citation type="submission" date="2016-10" db="EMBL/GenBank/DDBJ databases">
        <authorList>
            <person name="Varghese N."/>
            <person name="Submissions S."/>
        </authorList>
    </citation>
    <scope>NUCLEOTIDE SEQUENCE [LARGE SCALE GENOMIC DNA]</scope>
    <source>
        <strain evidence="4">DSM 17465</strain>
    </source>
</reference>
<dbReference type="InterPro" id="IPR003425">
    <property type="entry name" value="CCB3/YggT"/>
</dbReference>
<name>A0A1I7AIE5_9HYPH</name>
<keyword evidence="4" id="KW-1185">Reference proteome</keyword>
<evidence type="ECO:0000313" key="3">
    <source>
        <dbReference type="EMBL" id="SFT74650.1"/>
    </source>
</evidence>
<evidence type="ECO:0000256" key="1">
    <source>
        <dbReference type="ARBA" id="ARBA00010894"/>
    </source>
</evidence>
<organism evidence="3 4">
    <name type="scientific">Pseudovibrio denitrificans</name>
    <dbReference type="NCBI Taxonomy" id="258256"/>
    <lineage>
        <taxon>Bacteria</taxon>
        <taxon>Pseudomonadati</taxon>
        <taxon>Pseudomonadota</taxon>
        <taxon>Alphaproteobacteria</taxon>
        <taxon>Hyphomicrobiales</taxon>
        <taxon>Stappiaceae</taxon>
        <taxon>Pseudovibrio</taxon>
    </lineage>
</organism>
<keyword evidence="2" id="KW-0472">Membrane</keyword>